<dbReference type="GO" id="GO:0004672">
    <property type="term" value="F:protein kinase activity"/>
    <property type="evidence" value="ECO:0007669"/>
    <property type="project" value="InterPro"/>
</dbReference>
<dbReference type="STRING" id="295108.HT99x_00268"/>
<keyword evidence="2" id="KW-0808">Transferase</keyword>
<evidence type="ECO:0000313" key="3">
    <source>
        <dbReference type="EMBL" id="MCS5711911.1"/>
    </source>
</evidence>
<dbReference type="Gene3D" id="1.10.510.10">
    <property type="entry name" value="Transferase(Phosphotransferase) domain 1"/>
    <property type="match status" value="1"/>
</dbReference>
<dbReference type="AlphaFoldDB" id="A0A0Q9Z2D8"/>
<accession>A0A0Q9Z2D8</accession>
<keyword evidence="4" id="KW-1185">Reference proteome</keyword>
<reference evidence="2" key="1">
    <citation type="submission" date="2015-09" db="EMBL/GenBank/DDBJ databases">
        <title>Draft Genome Sequences of Two Novel Amoeba-resistant Intranuclear Bacteria, Candidatus Berkiella cookevillensis and Candidatus Berkiella aquae.</title>
        <authorList>
            <person name="Mehari Y.T."/>
            <person name="Arivett B.A."/>
            <person name="Farone A.L."/>
            <person name="Gunderson J.H."/>
            <person name="Farone M.B."/>
        </authorList>
    </citation>
    <scope>NUCLEOTIDE SEQUENCE [LARGE SCALE GENOMIC DNA]</scope>
    <source>
        <strain evidence="2">HT99</strain>
    </source>
</reference>
<dbReference type="EMBL" id="LKAJ01000001">
    <property type="protein sequence ID" value="KRG22728.1"/>
    <property type="molecule type" value="Genomic_DNA"/>
</dbReference>
<feature type="domain" description="Protein kinase" evidence="1">
    <location>
        <begin position="61"/>
        <end position="351"/>
    </location>
</feature>
<dbReference type="RefSeq" id="WP_075064912.1">
    <property type="nucleotide sequence ID" value="NZ_LKAJ02000001.1"/>
</dbReference>
<protein>
    <submittedName>
        <fullName evidence="2">Protein kinase domain protein</fullName>
    </submittedName>
    <submittedName>
        <fullName evidence="3">Serine/threonine-protein kinase</fullName>
    </submittedName>
</protein>
<evidence type="ECO:0000313" key="4">
    <source>
        <dbReference type="Proteomes" id="UP000051497"/>
    </source>
</evidence>
<name>A0A0Q9Z2D8_9GAMM</name>
<evidence type="ECO:0000313" key="2">
    <source>
        <dbReference type="EMBL" id="KRG22728.1"/>
    </source>
</evidence>
<organism evidence="2">
    <name type="scientific">Candidatus Berkiella aquae</name>
    <dbReference type="NCBI Taxonomy" id="295108"/>
    <lineage>
        <taxon>Bacteria</taxon>
        <taxon>Pseudomonadati</taxon>
        <taxon>Pseudomonadota</taxon>
        <taxon>Gammaproteobacteria</taxon>
        <taxon>Candidatus Berkiellales</taxon>
        <taxon>Candidatus Berkiellaceae</taxon>
        <taxon>Candidatus Berkiella</taxon>
    </lineage>
</organism>
<sequence>MVFKLTEQDWQQAEAFLTGKPSGTKFEKAIRNPQTGNKIPHLTARHHSFVIIDEIIYAISNRRDTEPALGSNAIVKKGQTRAGEVVALKIEFGPLKNENADDYQIARKDGLIISQGLRTGNLMTITVGSKQGVPFQSSVPKVLAGYQKRYTVMQWRGDTIFDLIENERFPLKTRYLLALKSCLRVRELHQDGALHCDLKAENLAATIENDKVIIKLLDTDFAKNMPSNSQGVIGVKPQGTPGFVSPEILLKNYYSKLSDTYALAVMCLFQLDITDQAVDDLYDLYQDDSIDAIQEGKCFDVMSWLERYQLVIDPKLHEILKDILAFDVRIRKDTDDLILYLCEQLKSDPTINQDLLSGIAEIELSVRIQKIILQESVVQKVENVATATVLTYQHPCVTKQRVERKCDSASPRMMRKKQM</sequence>
<dbReference type="SMART" id="SM00220">
    <property type="entry name" value="S_TKc"/>
    <property type="match status" value="1"/>
</dbReference>
<gene>
    <name evidence="2" type="ORF">HT99x_00268</name>
    <name evidence="3" type="ORF">HT99x_010750</name>
</gene>
<dbReference type="InterPro" id="IPR000719">
    <property type="entry name" value="Prot_kinase_dom"/>
</dbReference>
<dbReference type="PROSITE" id="PS50011">
    <property type="entry name" value="PROTEIN_KINASE_DOM"/>
    <property type="match status" value="1"/>
</dbReference>
<dbReference type="InterPro" id="IPR011009">
    <property type="entry name" value="Kinase-like_dom_sf"/>
</dbReference>
<dbReference type="Pfam" id="PF00069">
    <property type="entry name" value="Pkinase"/>
    <property type="match status" value="1"/>
</dbReference>
<comment type="caution">
    <text evidence="2">The sequence shown here is derived from an EMBL/GenBank/DDBJ whole genome shotgun (WGS) entry which is preliminary data.</text>
</comment>
<dbReference type="PANTHER" id="PTHR24347">
    <property type="entry name" value="SERINE/THREONINE-PROTEIN KINASE"/>
    <property type="match status" value="1"/>
</dbReference>
<proteinExistence type="predicted"/>
<keyword evidence="2" id="KW-0418">Kinase</keyword>
<dbReference type="EMBL" id="LKAJ02000001">
    <property type="protein sequence ID" value="MCS5711911.1"/>
    <property type="molecule type" value="Genomic_DNA"/>
</dbReference>
<dbReference type="Proteomes" id="UP000051497">
    <property type="component" value="Unassembled WGS sequence"/>
</dbReference>
<reference evidence="3" key="3">
    <citation type="submission" date="2021-06" db="EMBL/GenBank/DDBJ databases">
        <title>Genomic Description and Analysis of Intracellular Bacteria, Candidatus Berkiella cookevillensis and Candidatus Berkiella aquae.</title>
        <authorList>
            <person name="Kidane D.T."/>
            <person name="Mehari Y.T."/>
            <person name="Rice F.C."/>
            <person name="Arivett B.A."/>
            <person name="Farone A.L."/>
            <person name="Berk S.G."/>
            <person name="Farone M.B."/>
        </authorList>
    </citation>
    <scope>NUCLEOTIDE SEQUENCE</scope>
    <source>
        <strain evidence="3">HT99</strain>
    </source>
</reference>
<dbReference type="SUPFAM" id="SSF56112">
    <property type="entry name" value="Protein kinase-like (PK-like)"/>
    <property type="match status" value="1"/>
</dbReference>
<dbReference type="GO" id="GO:0005524">
    <property type="term" value="F:ATP binding"/>
    <property type="evidence" value="ECO:0007669"/>
    <property type="project" value="InterPro"/>
</dbReference>
<reference evidence="3" key="2">
    <citation type="journal article" date="2016" name="Genome Announc.">
        <title>Draft Genome Sequences of Two Novel Amoeba-Resistant Intranuclear Bacteria, 'Candidatus Berkiella cookevillensis' and 'Candidatus Berkiella aquae'.</title>
        <authorList>
            <person name="Mehari Y.T."/>
            <person name="Arivett B.A."/>
            <person name="Farone A.L."/>
            <person name="Gunderson J.H."/>
            <person name="Farone M.B."/>
        </authorList>
    </citation>
    <scope>NUCLEOTIDE SEQUENCE</scope>
    <source>
        <strain evidence="3">HT99</strain>
    </source>
</reference>
<dbReference type="OrthoDB" id="4103069at2"/>
<evidence type="ECO:0000259" key="1">
    <source>
        <dbReference type="PROSITE" id="PS50011"/>
    </source>
</evidence>